<feature type="compositionally biased region" description="Low complexity" evidence="1">
    <location>
        <begin position="49"/>
        <end position="74"/>
    </location>
</feature>
<dbReference type="Pfam" id="PF13717">
    <property type="entry name" value="Zn_ribbon_4"/>
    <property type="match status" value="1"/>
</dbReference>
<evidence type="ECO:0000256" key="1">
    <source>
        <dbReference type="SAM" id="MobiDB-lite"/>
    </source>
</evidence>
<dbReference type="Proteomes" id="UP001589906">
    <property type="component" value="Unassembled WGS sequence"/>
</dbReference>
<organism evidence="4 5">
    <name type="scientific">Brevundimonas balnearis</name>
    <dbReference type="NCBI Taxonomy" id="1572858"/>
    <lineage>
        <taxon>Bacteria</taxon>
        <taxon>Pseudomonadati</taxon>
        <taxon>Pseudomonadota</taxon>
        <taxon>Alphaproteobacteria</taxon>
        <taxon>Caulobacterales</taxon>
        <taxon>Caulobacteraceae</taxon>
        <taxon>Brevundimonas</taxon>
    </lineage>
</organism>
<evidence type="ECO:0000313" key="5">
    <source>
        <dbReference type="Proteomes" id="UP001589906"/>
    </source>
</evidence>
<keyword evidence="2" id="KW-0472">Membrane</keyword>
<gene>
    <name evidence="4" type="ORF">ACFFGE_03700</name>
</gene>
<name>A0ABV6R035_9CAUL</name>
<feature type="transmembrane region" description="Helical" evidence="2">
    <location>
        <begin position="94"/>
        <end position="118"/>
    </location>
</feature>
<feature type="region of interest" description="Disordered" evidence="1">
    <location>
        <begin position="45"/>
        <end position="78"/>
    </location>
</feature>
<dbReference type="InterPro" id="IPR047676">
    <property type="entry name" value="FxLYD_dom"/>
</dbReference>
<keyword evidence="2" id="KW-0812">Transmembrane</keyword>
<keyword evidence="5" id="KW-1185">Reference proteome</keyword>
<dbReference type="InterPro" id="IPR011723">
    <property type="entry name" value="Znf/thioredoxin_put"/>
</dbReference>
<dbReference type="EMBL" id="JBHLSW010000003">
    <property type="protein sequence ID" value="MFC0632982.1"/>
    <property type="molecule type" value="Genomic_DNA"/>
</dbReference>
<dbReference type="NCBIfam" id="NF038353">
    <property type="entry name" value="FxLYD_dom"/>
    <property type="match status" value="1"/>
</dbReference>
<proteinExistence type="predicted"/>
<evidence type="ECO:0000256" key="2">
    <source>
        <dbReference type="SAM" id="Phobius"/>
    </source>
</evidence>
<dbReference type="NCBIfam" id="TIGR02098">
    <property type="entry name" value="MJ0042_CXXC"/>
    <property type="match status" value="1"/>
</dbReference>
<keyword evidence="2" id="KW-1133">Transmembrane helix</keyword>
<evidence type="ECO:0000259" key="3">
    <source>
        <dbReference type="Pfam" id="PF13717"/>
    </source>
</evidence>
<feature type="region of interest" description="Disordered" evidence="1">
    <location>
        <begin position="240"/>
        <end position="292"/>
    </location>
</feature>
<feature type="domain" description="Zinc finger/thioredoxin putative" evidence="3">
    <location>
        <begin position="1"/>
        <end position="36"/>
    </location>
</feature>
<accession>A0ABV6R035</accession>
<reference evidence="4 5" key="1">
    <citation type="submission" date="2024-09" db="EMBL/GenBank/DDBJ databases">
        <authorList>
            <person name="Sun Q."/>
            <person name="Mori K."/>
        </authorList>
    </citation>
    <scope>NUCLEOTIDE SEQUENCE [LARGE SCALE GENOMIC DNA]</scope>
    <source>
        <strain evidence="4 5">NCAIM B.02621</strain>
    </source>
</reference>
<dbReference type="Gene3D" id="2.20.28.160">
    <property type="match status" value="1"/>
</dbReference>
<sequence length="317" mass="32246">MILTCPECATSYSVPDEALGAKGRRVRCQSCGHVWTATADEPLALTPLASPTTPAGAKPAPEPAPSESLAETPAPELPRAYRARAEQQRRIRRAAAHGAVWAGLASAFVGILGAAWLFRVDVVEVFPRAAAAYAAVGVPVNPVGLEFEALSARQSLRNPEMVVVSGALRNVRDHEVGAPAVRVALLDSHGGEIGHAVVQIDSAPVLPGGVQGFAVLIRDAGGKAADVGVDFLLEQTTPTAAPAHATPAEDEEHAPAEEPPPAPAHGAVTAHAGEPGPASGLRPALDIDHGAPVDVATPSAAALDSHAGEAVSAPHHG</sequence>
<protein>
    <submittedName>
        <fullName evidence="4">MJ0042-type zinc finger domain-containing protein</fullName>
    </submittedName>
</protein>
<comment type="caution">
    <text evidence="4">The sequence shown here is derived from an EMBL/GenBank/DDBJ whole genome shotgun (WGS) entry which is preliminary data.</text>
</comment>
<dbReference type="RefSeq" id="WP_376834406.1">
    <property type="nucleotide sequence ID" value="NZ_JBHLSW010000003.1"/>
</dbReference>
<evidence type="ECO:0000313" key="4">
    <source>
        <dbReference type="EMBL" id="MFC0632982.1"/>
    </source>
</evidence>